<dbReference type="AlphaFoldDB" id="A0A3N4IPX8"/>
<protein>
    <submittedName>
        <fullName evidence="2">Uncharacterized protein</fullName>
    </submittedName>
</protein>
<keyword evidence="1" id="KW-0812">Transmembrane</keyword>
<dbReference type="Proteomes" id="UP000275078">
    <property type="component" value="Unassembled WGS sequence"/>
</dbReference>
<gene>
    <name evidence="2" type="ORF">BJ508DRAFT_64318</name>
</gene>
<evidence type="ECO:0000313" key="3">
    <source>
        <dbReference type="Proteomes" id="UP000275078"/>
    </source>
</evidence>
<proteinExistence type="predicted"/>
<accession>A0A3N4IPX8</accession>
<feature type="transmembrane region" description="Helical" evidence="1">
    <location>
        <begin position="15"/>
        <end position="34"/>
    </location>
</feature>
<evidence type="ECO:0000313" key="2">
    <source>
        <dbReference type="EMBL" id="RPA87785.1"/>
    </source>
</evidence>
<evidence type="ECO:0000256" key="1">
    <source>
        <dbReference type="SAM" id="Phobius"/>
    </source>
</evidence>
<name>A0A3N4IPX8_ASCIM</name>
<reference evidence="2 3" key="1">
    <citation type="journal article" date="2018" name="Nat. Ecol. Evol.">
        <title>Pezizomycetes genomes reveal the molecular basis of ectomycorrhizal truffle lifestyle.</title>
        <authorList>
            <person name="Murat C."/>
            <person name="Payen T."/>
            <person name="Noel B."/>
            <person name="Kuo A."/>
            <person name="Morin E."/>
            <person name="Chen J."/>
            <person name="Kohler A."/>
            <person name="Krizsan K."/>
            <person name="Balestrini R."/>
            <person name="Da Silva C."/>
            <person name="Montanini B."/>
            <person name="Hainaut M."/>
            <person name="Levati E."/>
            <person name="Barry K.W."/>
            <person name="Belfiori B."/>
            <person name="Cichocki N."/>
            <person name="Clum A."/>
            <person name="Dockter R.B."/>
            <person name="Fauchery L."/>
            <person name="Guy J."/>
            <person name="Iotti M."/>
            <person name="Le Tacon F."/>
            <person name="Lindquist E.A."/>
            <person name="Lipzen A."/>
            <person name="Malagnac F."/>
            <person name="Mello A."/>
            <person name="Molinier V."/>
            <person name="Miyauchi S."/>
            <person name="Poulain J."/>
            <person name="Riccioni C."/>
            <person name="Rubini A."/>
            <person name="Sitrit Y."/>
            <person name="Splivallo R."/>
            <person name="Traeger S."/>
            <person name="Wang M."/>
            <person name="Zifcakova L."/>
            <person name="Wipf D."/>
            <person name="Zambonelli A."/>
            <person name="Paolocci F."/>
            <person name="Nowrousian M."/>
            <person name="Ottonello S."/>
            <person name="Baldrian P."/>
            <person name="Spatafora J.W."/>
            <person name="Henrissat B."/>
            <person name="Nagy L.G."/>
            <person name="Aury J.M."/>
            <person name="Wincker P."/>
            <person name="Grigoriev I.V."/>
            <person name="Bonfante P."/>
            <person name="Martin F.M."/>
        </authorList>
    </citation>
    <scope>NUCLEOTIDE SEQUENCE [LARGE SCALE GENOMIC DNA]</scope>
    <source>
        <strain evidence="2 3">RN42</strain>
    </source>
</reference>
<keyword evidence="3" id="KW-1185">Reference proteome</keyword>
<dbReference type="EMBL" id="ML119646">
    <property type="protein sequence ID" value="RPA87785.1"/>
    <property type="molecule type" value="Genomic_DNA"/>
</dbReference>
<keyword evidence="1" id="KW-1133">Transmembrane helix</keyword>
<keyword evidence="1" id="KW-0472">Membrane</keyword>
<organism evidence="2 3">
    <name type="scientific">Ascobolus immersus RN42</name>
    <dbReference type="NCBI Taxonomy" id="1160509"/>
    <lineage>
        <taxon>Eukaryota</taxon>
        <taxon>Fungi</taxon>
        <taxon>Dikarya</taxon>
        <taxon>Ascomycota</taxon>
        <taxon>Pezizomycotina</taxon>
        <taxon>Pezizomycetes</taxon>
        <taxon>Pezizales</taxon>
        <taxon>Ascobolaceae</taxon>
        <taxon>Ascobolus</taxon>
    </lineage>
</organism>
<sequence length="135" mass="15518">MYTSTMSSQVSRKTAAYGVLLEAFLIWPTCINAYRKRIKILTQPRQPRSKTEIQNYDGNKILTFLQWLSFFESKSGQVPTPWSKPWILAERLLMCRTGLHPKEQGTYYIPMPRSQLTVPAAPLRTRCTHLLGSIA</sequence>